<proteinExistence type="inferred from homology"/>
<name>A0ABM7VLY7_9BACT</name>
<geneLocation type="plasmid" evidence="7 8">
    <name>pPP5</name>
</geneLocation>
<evidence type="ECO:0000256" key="2">
    <source>
        <dbReference type="ARBA" id="ARBA00023277"/>
    </source>
</evidence>
<keyword evidence="4" id="KW-0732">Signal</keyword>
<evidence type="ECO:0000313" key="8">
    <source>
        <dbReference type="Proteomes" id="UP001354989"/>
    </source>
</evidence>
<dbReference type="Proteomes" id="UP001354989">
    <property type="component" value="Plasmid pPP5"/>
</dbReference>
<dbReference type="Pfam" id="PF00759">
    <property type="entry name" value="Glyco_hydro_9"/>
    <property type="match status" value="1"/>
</dbReference>
<keyword evidence="8" id="KW-1185">Reference proteome</keyword>
<comment type="similarity">
    <text evidence="1">Belongs to the glycosyl hydrolase 9 (cellulase E) family.</text>
</comment>
<evidence type="ECO:0000256" key="4">
    <source>
        <dbReference type="SAM" id="SignalP"/>
    </source>
</evidence>
<dbReference type="EMBL" id="AP025297">
    <property type="protein sequence ID" value="BDD01994.1"/>
    <property type="molecule type" value="Genomic_DNA"/>
</dbReference>
<dbReference type="InterPro" id="IPR004197">
    <property type="entry name" value="Cellulase_Ig-like"/>
</dbReference>
<feature type="signal peptide" evidence="4">
    <location>
        <begin position="1"/>
        <end position="19"/>
    </location>
</feature>
<dbReference type="InterPro" id="IPR026444">
    <property type="entry name" value="Secre_tail"/>
</dbReference>
<feature type="domain" description="Glycoside hydrolase family 9" evidence="5">
    <location>
        <begin position="272"/>
        <end position="732"/>
    </location>
</feature>
<accession>A0ABM7VLY7</accession>
<gene>
    <name evidence="7" type="ORF">PEPS_42740</name>
</gene>
<dbReference type="Gene3D" id="1.50.10.10">
    <property type="match status" value="1"/>
</dbReference>
<dbReference type="InterPro" id="IPR014756">
    <property type="entry name" value="Ig_E-set"/>
</dbReference>
<evidence type="ECO:0000256" key="1">
    <source>
        <dbReference type="ARBA" id="ARBA00007072"/>
    </source>
</evidence>
<dbReference type="RefSeq" id="WP_338399285.1">
    <property type="nucleotide sequence ID" value="NZ_AP025297.1"/>
</dbReference>
<feature type="domain" description="Secretion system C-terminal sorting" evidence="6">
    <location>
        <begin position="955"/>
        <end position="1021"/>
    </location>
</feature>
<feature type="chain" id="PRO_5046183298" evidence="4">
    <location>
        <begin position="20"/>
        <end position="1023"/>
    </location>
</feature>
<sequence>MRFFSLCFSLLLISSISWASKVSSVSFVTNKIIKVEFVDGYVEYAGEGSWFGQDKVHQTPLNVDQAVMLDKYQLKNLSDDQVYNPIVIGRKSKIHRATWKGHTPIYHHTLYLQFEQPLVTGQDYQLMIEESLVEEDHTFDLTFANNQLSSSIHITQQGFVPDANFKVGYIYQWMGDQRMVDFADYAGKNFHLVDAQTGAVAFTGKVQLRTTLQEATDNVEKADSKIFEDGKLFSRADVYECNFSDFSTAGDYILQVEGIGQSYPFHIKANAYEEAYYVTTRGLYHHRSGPARTTEHTQWTKGVDHMPGVDNFKVHYSDFRFMDIRKGHNSWFEDLVANKTNVEMPEAWGAWMDAADFDRQARHMIVSSLFALHYLLAPEKFVDGDLNIPESGNGIPDIIDEAIWGIDLFRRCKGPTGGIIGGVEANDHPSSYGSVKDSSDPKMQWFTYAEDPMSSYTYAAAMVQIAAALELSGNTFSSQSYYNEAAEAYQWAENNWREGDYNKLKDRRLRASAWMYYYTGLDYFQQHFKADYEARARDEGTKGYHMGLLGYLMADHANKDEALNQTVNNFIFDLADELVTTGSQRASRLASFDKNTYHAVGHGTTPYNTLLNFAYATTGQQEYLDYARTTADYFLGGNAVNKTYVTGLGADPVTEVFHLDSFYDDQEEPVPGIVPYGYHTWGQWMKSGENSVNQPGFNYKNIYPERHLWPSHECWFPNRYTIVTNEYTIWQNIAPAAMAYGFLVPNKETVDRNATQRVVLTAPMMNQVIEKNKEVQLHYLTQNKQQQATAVRVFVDGELAKTLTAEEIAQGFSEFTFGETGTHEIYMEVDFGNEQISTEEEAVTVEIVDTLALELSFSEDIEEEIHQDTTLIVVGNLNATTGIKQANLYLDDQLVAQKAALPIEFELKELEVGEHQVKVEVITNVLTASSVSSDVYSLNITDRVLNNDPLNRLAVYPNPATSEIFFSGVKSVDHAALIDLQGQTVKQVFNASEMHLQGVANGLYILQVAVGSEVHSQKIMIVR</sequence>
<protein>
    <submittedName>
        <fullName evidence="7">Uncharacterized protein</fullName>
    </submittedName>
</protein>
<dbReference type="Gene3D" id="2.60.40.10">
    <property type="entry name" value="Immunoglobulins"/>
    <property type="match status" value="1"/>
</dbReference>
<evidence type="ECO:0000313" key="7">
    <source>
        <dbReference type="EMBL" id="BDD01994.1"/>
    </source>
</evidence>
<dbReference type="InterPro" id="IPR008928">
    <property type="entry name" value="6-hairpin_glycosidase_sf"/>
</dbReference>
<keyword evidence="2" id="KW-0119">Carbohydrate metabolism</keyword>
<keyword evidence="3" id="KW-0624">Polysaccharide degradation</keyword>
<evidence type="ECO:0000259" key="6">
    <source>
        <dbReference type="Pfam" id="PF18962"/>
    </source>
</evidence>
<evidence type="ECO:0000259" key="5">
    <source>
        <dbReference type="Pfam" id="PF00759"/>
    </source>
</evidence>
<organism evidence="7 8">
    <name type="scientific">Persicobacter psychrovividus</name>
    <dbReference type="NCBI Taxonomy" id="387638"/>
    <lineage>
        <taxon>Bacteria</taxon>
        <taxon>Pseudomonadati</taxon>
        <taxon>Bacteroidota</taxon>
        <taxon>Cytophagia</taxon>
        <taxon>Cytophagales</taxon>
        <taxon>Persicobacteraceae</taxon>
        <taxon>Persicobacter</taxon>
    </lineage>
</organism>
<dbReference type="CDD" id="cd02850">
    <property type="entry name" value="E_set_Cellulase_N"/>
    <property type="match status" value="1"/>
</dbReference>
<reference evidence="7 8" key="1">
    <citation type="submission" date="2021-12" db="EMBL/GenBank/DDBJ databases">
        <title>Genome sequencing of bacteria with rrn-lacking chromosome and rrn-plasmid.</title>
        <authorList>
            <person name="Anda M."/>
            <person name="Iwasaki W."/>
        </authorList>
    </citation>
    <scope>NUCLEOTIDE SEQUENCE [LARGE SCALE GENOMIC DNA]</scope>
    <source>
        <strain evidence="7 8">NBRC 101262</strain>
        <plasmid evidence="7 8">pPP5</plasmid>
    </source>
</reference>
<evidence type="ECO:0000256" key="3">
    <source>
        <dbReference type="ARBA" id="ARBA00023326"/>
    </source>
</evidence>
<dbReference type="InterPro" id="IPR012341">
    <property type="entry name" value="6hp_glycosidase-like_sf"/>
</dbReference>
<dbReference type="SUPFAM" id="SSF81296">
    <property type="entry name" value="E set domains"/>
    <property type="match status" value="1"/>
</dbReference>
<keyword evidence="7" id="KW-0614">Plasmid</keyword>
<dbReference type="InterPro" id="IPR013783">
    <property type="entry name" value="Ig-like_fold"/>
</dbReference>
<dbReference type="SUPFAM" id="SSF48208">
    <property type="entry name" value="Six-hairpin glycosidases"/>
    <property type="match status" value="1"/>
</dbReference>
<dbReference type="InterPro" id="IPR001701">
    <property type="entry name" value="Glyco_hydro_9"/>
</dbReference>
<dbReference type="NCBIfam" id="TIGR04183">
    <property type="entry name" value="Por_Secre_tail"/>
    <property type="match status" value="1"/>
</dbReference>
<dbReference type="Pfam" id="PF18962">
    <property type="entry name" value="Por_Secre_tail"/>
    <property type="match status" value="1"/>
</dbReference>